<dbReference type="Pfam" id="PF11835">
    <property type="entry name" value="RRM_8"/>
    <property type="match status" value="1"/>
</dbReference>
<dbReference type="Proteomes" id="UP000007752">
    <property type="component" value="Chromosome 8"/>
</dbReference>
<evidence type="ECO:0000313" key="2">
    <source>
        <dbReference type="EMBL" id="EEE68472.1"/>
    </source>
</evidence>
<proteinExistence type="predicted"/>
<dbReference type="InterPro" id="IPR012677">
    <property type="entry name" value="Nucleotide-bd_a/b_plait_sf"/>
</dbReference>
<name>B9G0A5_ORYSJ</name>
<evidence type="ECO:0000259" key="1">
    <source>
        <dbReference type="Pfam" id="PF11835"/>
    </source>
</evidence>
<sequence length="900" mass="100420">MWDRDNMVSEQSIHGIPIQEMQWTTHGGSDDCWGQDLSHGGDSVGGARQVFDEMPSRLGSAAGAALHVQVNHLIYPVSTNVMHQVFNPYGAVAVQMLVVDAWRVEAIVWFRTTCDAEWAQAELHGRNIYDGGCVLDVQHVPTLLEDRADIAPTKCSMQVPVCATTKSDTQSTPTTLEHVFPATMSPSAASTKSAVTTTSASLTEAMEAEASMDKVVENAGKAIQDLCTRIDRILEAFRDTKVDLSENKDSTRDVAVLSANTSPTTIALEVSAEAGPTNHVDSAKLGMGTTIECSMKGKNQLVDDDGKDMANDERTELIEVDTKFTSVNLCFRDPWLALNAIPSRILIGCLSHDLGVNSLSLVPSTLEVPYHCFVLGSVCRVSSPPVPLWRVAVPLYSDQVYSGSRPSPWPDPWLHSGSGSVVVFQPLQPWPPPLQAKSKGSIVERQLELWHDPQIKQDNKGVVVNLLQPRLSPDKWNESWFSCDNAWELAQSHCKFLLTEHMALIAQYEKNRFEQDLSLCMVSKRASWNLWNLLTEGSISLMEAKAQLFRRMHWVGSKTMDQFVWNLCMPNMEKSPWPPPPHKIRTDLLWLNSHEVSSLQFNAEFWRLLARINLFDCHSGQEDMQLFQAGAKQYSPLVVRMALADHLQAPWDPGGSNLVTLLHVRKDRQQPPPRPLQIVFPIGLSGVKVWLLFALTLVQFLGSVTTYNAKFWRFSPDSVSIQGSKESNFRVAYLMCRSSDRQLASSNIALNIQTSSSCHVLHKCRQVLNSCQAPSSFQLKLTASCLLGKHSLRRKGIGSVPTDKRTHLQVLLHQLMYKKSYQIVPLGALKHGAPRRRAGRHTPRLRLVAVDLRRPWGRRSQLGGEKAATIGLGPSLLSTMLAHRRELGRLRWRKMMRELG</sequence>
<reference evidence="2" key="1">
    <citation type="journal article" date="2005" name="PLoS Biol.">
        <title>The genomes of Oryza sativa: a history of duplications.</title>
        <authorList>
            <person name="Yu J."/>
            <person name="Wang J."/>
            <person name="Lin W."/>
            <person name="Li S."/>
            <person name="Li H."/>
            <person name="Zhou J."/>
            <person name="Ni P."/>
            <person name="Dong W."/>
            <person name="Hu S."/>
            <person name="Zeng C."/>
            <person name="Zhang J."/>
            <person name="Zhang Y."/>
            <person name="Li R."/>
            <person name="Xu Z."/>
            <person name="Li S."/>
            <person name="Li X."/>
            <person name="Zheng H."/>
            <person name="Cong L."/>
            <person name="Lin L."/>
            <person name="Yin J."/>
            <person name="Geng J."/>
            <person name="Li G."/>
            <person name="Shi J."/>
            <person name="Liu J."/>
            <person name="Lv H."/>
            <person name="Li J."/>
            <person name="Wang J."/>
            <person name="Deng Y."/>
            <person name="Ran L."/>
            <person name="Shi X."/>
            <person name="Wang X."/>
            <person name="Wu Q."/>
            <person name="Li C."/>
            <person name="Ren X."/>
            <person name="Wang J."/>
            <person name="Wang X."/>
            <person name="Li D."/>
            <person name="Liu D."/>
            <person name="Zhang X."/>
            <person name="Ji Z."/>
            <person name="Zhao W."/>
            <person name="Sun Y."/>
            <person name="Zhang Z."/>
            <person name="Bao J."/>
            <person name="Han Y."/>
            <person name="Dong L."/>
            <person name="Ji J."/>
            <person name="Chen P."/>
            <person name="Wu S."/>
            <person name="Liu J."/>
            <person name="Xiao Y."/>
            <person name="Bu D."/>
            <person name="Tan J."/>
            <person name="Yang L."/>
            <person name="Ye C."/>
            <person name="Zhang J."/>
            <person name="Xu J."/>
            <person name="Zhou Y."/>
            <person name="Yu Y."/>
            <person name="Zhang B."/>
            <person name="Zhuang S."/>
            <person name="Wei H."/>
            <person name="Liu B."/>
            <person name="Lei M."/>
            <person name="Yu H."/>
            <person name="Li Y."/>
            <person name="Xu H."/>
            <person name="Wei S."/>
            <person name="He X."/>
            <person name="Fang L."/>
            <person name="Zhang Z."/>
            <person name="Zhang Y."/>
            <person name="Huang X."/>
            <person name="Su Z."/>
            <person name="Tong W."/>
            <person name="Li J."/>
            <person name="Tong Z."/>
            <person name="Li S."/>
            <person name="Ye J."/>
            <person name="Wang L."/>
            <person name="Fang L."/>
            <person name="Lei T."/>
            <person name="Chen C."/>
            <person name="Chen H."/>
            <person name="Xu Z."/>
            <person name="Li H."/>
            <person name="Huang H."/>
            <person name="Zhang F."/>
            <person name="Xu H."/>
            <person name="Li N."/>
            <person name="Zhao C."/>
            <person name="Li S."/>
            <person name="Dong L."/>
            <person name="Huang Y."/>
            <person name="Li L."/>
            <person name="Xi Y."/>
            <person name="Qi Q."/>
            <person name="Li W."/>
            <person name="Zhang B."/>
            <person name="Hu W."/>
            <person name="Zhang Y."/>
            <person name="Tian X."/>
            <person name="Jiao Y."/>
            <person name="Liang X."/>
            <person name="Jin J."/>
            <person name="Gao L."/>
            <person name="Zheng W."/>
            <person name="Hao B."/>
            <person name="Liu S."/>
            <person name="Wang W."/>
            <person name="Yuan L."/>
            <person name="Cao M."/>
            <person name="McDermott J."/>
            <person name="Samudrala R."/>
            <person name="Wang J."/>
            <person name="Wong G.K."/>
            <person name="Yang H."/>
        </authorList>
    </citation>
    <scope>NUCLEOTIDE SEQUENCE [LARGE SCALE GENOMIC DNA]</scope>
</reference>
<organism evidence="2">
    <name type="scientific">Oryza sativa subsp. japonica</name>
    <name type="common">Rice</name>
    <dbReference type="NCBI Taxonomy" id="39947"/>
    <lineage>
        <taxon>Eukaryota</taxon>
        <taxon>Viridiplantae</taxon>
        <taxon>Streptophyta</taxon>
        <taxon>Embryophyta</taxon>
        <taxon>Tracheophyta</taxon>
        <taxon>Spermatophyta</taxon>
        <taxon>Magnoliopsida</taxon>
        <taxon>Liliopsida</taxon>
        <taxon>Poales</taxon>
        <taxon>Poaceae</taxon>
        <taxon>BOP clade</taxon>
        <taxon>Oryzoideae</taxon>
        <taxon>Oryzeae</taxon>
        <taxon>Oryzinae</taxon>
        <taxon>Oryza</taxon>
        <taxon>Oryza sativa</taxon>
    </lineage>
</organism>
<dbReference type="Gene3D" id="3.30.70.330">
    <property type="match status" value="1"/>
</dbReference>
<dbReference type="GO" id="GO:0003676">
    <property type="term" value="F:nucleic acid binding"/>
    <property type="evidence" value="ECO:0007669"/>
    <property type="project" value="InterPro"/>
</dbReference>
<dbReference type="CDD" id="cd12422">
    <property type="entry name" value="RRM2_PTBP1_hnRNPL_like"/>
    <property type="match status" value="1"/>
</dbReference>
<protein>
    <recommendedName>
        <fullName evidence="1">PTBP1-like RNA recognition motif 2 domain-containing protein</fullName>
    </recommendedName>
</protein>
<gene>
    <name evidence="2" type="ORF">OsJ_26874</name>
</gene>
<dbReference type="InterPro" id="IPR021790">
    <property type="entry name" value="PTBP1-like_RRM2"/>
</dbReference>
<accession>B9G0A5</accession>
<dbReference type="EMBL" id="CM000145">
    <property type="protein sequence ID" value="EEE68472.1"/>
    <property type="molecule type" value="Genomic_DNA"/>
</dbReference>
<dbReference type="InterPro" id="IPR035979">
    <property type="entry name" value="RBD_domain_sf"/>
</dbReference>
<feature type="domain" description="PTBP1-like RNA recognition motif 2" evidence="1">
    <location>
        <begin position="54"/>
        <end position="140"/>
    </location>
</feature>
<dbReference type="SUPFAM" id="SSF54928">
    <property type="entry name" value="RNA-binding domain, RBD"/>
    <property type="match status" value="1"/>
</dbReference>
<dbReference type="AlphaFoldDB" id="B9G0A5"/>
<reference evidence="2" key="2">
    <citation type="submission" date="2008-12" db="EMBL/GenBank/DDBJ databases">
        <title>Improved gene annotation of the rice (Oryza sativa) genomes.</title>
        <authorList>
            <person name="Wang J."/>
            <person name="Li R."/>
            <person name="Fan W."/>
            <person name="Huang Q."/>
            <person name="Zhang J."/>
            <person name="Zhou Y."/>
            <person name="Hu Y."/>
            <person name="Zi S."/>
            <person name="Li J."/>
            <person name="Ni P."/>
            <person name="Zheng H."/>
            <person name="Zhang Y."/>
            <person name="Zhao M."/>
            <person name="Hao Q."/>
            <person name="McDermott J."/>
            <person name="Samudrala R."/>
            <person name="Kristiansen K."/>
            <person name="Wong G.K.-S."/>
        </authorList>
    </citation>
    <scope>NUCLEOTIDE SEQUENCE</scope>
</reference>